<evidence type="ECO:0000313" key="8">
    <source>
        <dbReference type="Proteomes" id="UP000186039"/>
    </source>
</evidence>
<organism evidence="7 8">
    <name type="scientific">Vibrio panuliri</name>
    <dbReference type="NCBI Taxonomy" id="1381081"/>
    <lineage>
        <taxon>Bacteria</taxon>
        <taxon>Pseudomonadati</taxon>
        <taxon>Pseudomonadota</taxon>
        <taxon>Gammaproteobacteria</taxon>
        <taxon>Vibrionales</taxon>
        <taxon>Vibrionaceae</taxon>
        <taxon>Vibrio</taxon>
    </lineage>
</organism>
<dbReference type="Gene3D" id="3.30.420.10">
    <property type="entry name" value="Ribonuclease H-like superfamily/Ribonuclease H"/>
    <property type="match status" value="1"/>
</dbReference>
<evidence type="ECO:0000256" key="5">
    <source>
        <dbReference type="ARBA" id="ARBA00049244"/>
    </source>
</evidence>
<dbReference type="EMBL" id="MJMH01000172">
    <property type="protein sequence ID" value="OLQ91634.1"/>
    <property type="molecule type" value="Genomic_DNA"/>
</dbReference>
<dbReference type="InterPro" id="IPR043502">
    <property type="entry name" value="DNA/RNA_pol_sf"/>
</dbReference>
<dbReference type="Pfam" id="PF00476">
    <property type="entry name" value="DNA_pol_A"/>
    <property type="match status" value="1"/>
</dbReference>
<comment type="catalytic activity">
    <reaction evidence="5">
        <text>DNA(n) + a 2'-deoxyribonucleoside 5'-triphosphate = DNA(n+1) + diphosphate</text>
        <dbReference type="Rhea" id="RHEA:22508"/>
        <dbReference type="Rhea" id="RHEA-COMP:17339"/>
        <dbReference type="Rhea" id="RHEA-COMP:17340"/>
        <dbReference type="ChEBI" id="CHEBI:33019"/>
        <dbReference type="ChEBI" id="CHEBI:61560"/>
        <dbReference type="ChEBI" id="CHEBI:173112"/>
        <dbReference type="EC" id="2.7.7.7"/>
    </reaction>
</comment>
<dbReference type="InterPro" id="IPR001098">
    <property type="entry name" value="DNA-dir_DNA_pol_A_palm_dom"/>
</dbReference>
<feature type="domain" description="DNA-directed DNA polymerase family A palm" evidence="6">
    <location>
        <begin position="372"/>
        <end position="569"/>
    </location>
</feature>
<evidence type="ECO:0000256" key="3">
    <source>
        <dbReference type="ARBA" id="ARBA00012417"/>
    </source>
</evidence>
<evidence type="ECO:0000313" key="7">
    <source>
        <dbReference type="EMBL" id="OLQ91634.1"/>
    </source>
</evidence>
<sequence>MRLAFDIEANGLLPTVSRIFCVCAIDVDTGKEYSFPPWQTQDAISFLSQATQLIAHNGINYDIPAVLKCTGRQLDVTKCLDTLVCSRLMWANITDIDFSLRRKRGDAYPLESKLIGSHGLKAWGQRLGFHKDSFGEETDWQTAEYTPEMLEYCMQDVRVTVELFRKVEAKKYPSKSVLLEHQAAILLSQMERNGFHFDVKGAQKLYIDLSEKKHEIHTKLVQEFGAWYVSQGQANPKRSINYKDKTRASVTQGAAYTRVKRVEFNPASRDHIAKILTADGWKPQEFTESGKPKLDETTLASINHPRAGLLAEYFLLQKRLGQLHDGQHGWLKCVNEHGVIHGSINPNGAVTGRCTHSRPNIAQVPSVRAAYGAQCRELFTVPSNWYLLGTDASGLELRCLAHYLYEWDGGAYADIILNGDIHVANQKAANLDTRDEAKRFIYCYLYGGGDWLVGSLIAPDATTEEQELIGRKVKRQFLKGMPALRELKKWVKTQADRGYLTGLDGRQIHVRSAHSALNALLQSCGALICKHWIIETDRLCREAGLLHGQDYKLCAYVHDEQQIACRTKEIAQRVGEFANKAIRNTEKYFKINMPLDSDFNIGRTWKDTH</sequence>
<dbReference type="PANTHER" id="PTHR10133:SF27">
    <property type="entry name" value="DNA POLYMERASE NU"/>
    <property type="match status" value="1"/>
</dbReference>
<dbReference type="PRINTS" id="PR00868">
    <property type="entry name" value="DNAPOLI"/>
</dbReference>
<evidence type="ECO:0000256" key="2">
    <source>
        <dbReference type="ARBA" id="ARBA00011541"/>
    </source>
</evidence>
<comment type="similarity">
    <text evidence="1">Belongs to the DNA polymerase type-A family.</text>
</comment>
<dbReference type="Gene3D" id="1.20.1060.10">
    <property type="entry name" value="Taq DNA Polymerase, Chain T, domain 4"/>
    <property type="match status" value="1"/>
</dbReference>
<dbReference type="SMART" id="SM00482">
    <property type="entry name" value="POLAc"/>
    <property type="match status" value="1"/>
</dbReference>
<comment type="subunit">
    <text evidence="2">Single-chain monomer with multiple functions.</text>
</comment>
<dbReference type="InterPro" id="IPR012337">
    <property type="entry name" value="RNaseH-like_sf"/>
</dbReference>
<comment type="caution">
    <text evidence="7">The sequence shown here is derived from an EMBL/GenBank/DDBJ whole genome shotgun (WGS) entry which is preliminary data.</text>
</comment>
<dbReference type="EC" id="2.7.7.7" evidence="3"/>
<proteinExistence type="inferred from homology"/>
<protein>
    <recommendedName>
        <fullName evidence="3">DNA-directed DNA polymerase</fullName>
        <ecNumber evidence="3">2.7.7.7</ecNumber>
    </recommendedName>
</protein>
<evidence type="ECO:0000256" key="1">
    <source>
        <dbReference type="ARBA" id="ARBA00007705"/>
    </source>
</evidence>
<dbReference type="SUPFAM" id="SSF56672">
    <property type="entry name" value="DNA/RNA polymerases"/>
    <property type="match status" value="1"/>
</dbReference>
<gene>
    <name evidence="7" type="ORF">BIY20_09535</name>
</gene>
<evidence type="ECO:0000256" key="4">
    <source>
        <dbReference type="ARBA" id="ARBA00022705"/>
    </source>
</evidence>
<keyword evidence="4" id="KW-0235">DNA replication</keyword>
<dbReference type="InterPro" id="IPR036397">
    <property type="entry name" value="RNaseH_sf"/>
</dbReference>
<dbReference type="SUPFAM" id="SSF53098">
    <property type="entry name" value="Ribonuclease H-like"/>
    <property type="match status" value="1"/>
</dbReference>
<accession>A0ABX3FFI9</accession>
<reference evidence="7 8" key="1">
    <citation type="submission" date="2016-09" db="EMBL/GenBank/DDBJ databases">
        <title>Genomic Taxonomy of the Vibrionaceae.</title>
        <authorList>
            <person name="Gonzalez-Castillo A."/>
            <person name="Gomez-Gil B."/>
            <person name="Enciso-Ibarra K."/>
        </authorList>
    </citation>
    <scope>NUCLEOTIDE SEQUENCE [LARGE SCALE GENOMIC DNA]</scope>
    <source>
        <strain evidence="7 8">CAIM 1902</strain>
    </source>
</reference>
<name>A0ABX3FFI9_9VIBR</name>
<evidence type="ECO:0000259" key="6">
    <source>
        <dbReference type="SMART" id="SM00482"/>
    </source>
</evidence>
<dbReference type="Gene3D" id="3.30.70.370">
    <property type="match status" value="2"/>
</dbReference>
<dbReference type="PANTHER" id="PTHR10133">
    <property type="entry name" value="DNA POLYMERASE I"/>
    <property type="match status" value="1"/>
</dbReference>
<keyword evidence="8" id="KW-1185">Reference proteome</keyword>
<dbReference type="InterPro" id="IPR002298">
    <property type="entry name" value="DNA_polymerase_A"/>
</dbReference>
<dbReference type="Proteomes" id="UP000186039">
    <property type="component" value="Unassembled WGS sequence"/>
</dbReference>